<organism evidence="3 4">
    <name type="scientific">Trichodelitschia bisporula</name>
    <dbReference type="NCBI Taxonomy" id="703511"/>
    <lineage>
        <taxon>Eukaryota</taxon>
        <taxon>Fungi</taxon>
        <taxon>Dikarya</taxon>
        <taxon>Ascomycota</taxon>
        <taxon>Pezizomycotina</taxon>
        <taxon>Dothideomycetes</taxon>
        <taxon>Dothideomycetes incertae sedis</taxon>
        <taxon>Phaeotrichales</taxon>
        <taxon>Phaeotrichaceae</taxon>
        <taxon>Trichodelitschia</taxon>
    </lineage>
</organism>
<name>A0A6G1HQS1_9PEZI</name>
<dbReference type="AlphaFoldDB" id="A0A6G1HQS1"/>
<feature type="region of interest" description="Disordered" evidence="1">
    <location>
        <begin position="16"/>
        <end position="42"/>
    </location>
</feature>
<dbReference type="Proteomes" id="UP000799640">
    <property type="component" value="Unassembled WGS sequence"/>
</dbReference>
<accession>A0A6G1HQS1</accession>
<feature type="signal peptide" evidence="2">
    <location>
        <begin position="1"/>
        <end position="18"/>
    </location>
</feature>
<evidence type="ECO:0000313" key="3">
    <source>
        <dbReference type="EMBL" id="KAF2398403.1"/>
    </source>
</evidence>
<keyword evidence="2" id="KW-0732">Signal</keyword>
<protein>
    <submittedName>
        <fullName evidence="3">Uncharacterized protein</fullName>
    </submittedName>
</protein>
<keyword evidence="4" id="KW-1185">Reference proteome</keyword>
<evidence type="ECO:0000256" key="1">
    <source>
        <dbReference type="SAM" id="MobiDB-lite"/>
    </source>
</evidence>
<reference evidence="3" key="1">
    <citation type="journal article" date="2020" name="Stud. Mycol.">
        <title>101 Dothideomycetes genomes: a test case for predicting lifestyles and emergence of pathogens.</title>
        <authorList>
            <person name="Haridas S."/>
            <person name="Albert R."/>
            <person name="Binder M."/>
            <person name="Bloem J."/>
            <person name="Labutti K."/>
            <person name="Salamov A."/>
            <person name="Andreopoulos B."/>
            <person name="Baker S."/>
            <person name="Barry K."/>
            <person name="Bills G."/>
            <person name="Bluhm B."/>
            <person name="Cannon C."/>
            <person name="Castanera R."/>
            <person name="Culley D."/>
            <person name="Daum C."/>
            <person name="Ezra D."/>
            <person name="Gonzalez J."/>
            <person name="Henrissat B."/>
            <person name="Kuo A."/>
            <person name="Liang C."/>
            <person name="Lipzen A."/>
            <person name="Lutzoni F."/>
            <person name="Magnuson J."/>
            <person name="Mondo S."/>
            <person name="Nolan M."/>
            <person name="Ohm R."/>
            <person name="Pangilinan J."/>
            <person name="Park H.-J."/>
            <person name="Ramirez L."/>
            <person name="Alfaro M."/>
            <person name="Sun H."/>
            <person name="Tritt A."/>
            <person name="Yoshinaga Y."/>
            <person name="Zwiers L.-H."/>
            <person name="Turgeon B."/>
            <person name="Goodwin S."/>
            <person name="Spatafora J."/>
            <person name="Crous P."/>
            <person name="Grigoriev I."/>
        </authorList>
    </citation>
    <scope>NUCLEOTIDE SEQUENCE</scope>
    <source>
        <strain evidence="3">CBS 262.69</strain>
    </source>
</reference>
<evidence type="ECO:0000256" key="2">
    <source>
        <dbReference type="SAM" id="SignalP"/>
    </source>
</evidence>
<feature type="chain" id="PRO_5026138269" evidence="2">
    <location>
        <begin position="19"/>
        <end position="76"/>
    </location>
</feature>
<feature type="compositionally biased region" description="Basic and acidic residues" evidence="1">
    <location>
        <begin position="28"/>
        <end position="38"/>
    </location>
</feature>
<proteinExistence type="predicted"/>
<sequence>MKSRVVFGVLLSAAAVGGSPLPGGRGRKSIDHESERLHSNIRSYQRSPRLAMGYWTSLLSFTEGASTSNMRAQWTL</sequence>
<gene>
    <name evidence="3" type="ORF">EJ06DRAFT_107007</name>
</gene>
<evidence type="ECO:0000313" key="4">
    <source>
        <dbReference type="Proteomes" id="UP000799640"/>
    </source>
</evidence>
<dbReference type="EMBL" id="ML996700">
    <property type="protein sequence ID" value="KAF2398403.1"/>
    <property type="molecule type" value="Genomic_DNA"/>
</dbReference>